<proteinExistence type="predicted"/>
<evidence type="ECO:0000313" key="3">
    <source>
        <dbReference type="EMBL" id="GAX19518.1"/>
    </source>
</evidence>
<comment type="caution">
    <text evidence="3">The sequence shown here is derived from an EMBL/GenBank/DDBJ whole genome shotgun (WGS) entry which is preliminary data.</text>
</comment>
<feature type="region of interest" description="Disordered" evidence="2">
    <location>
        <begin position="1"/>
        <end position="81"/>
    </location>
</feature>
<feature type="compositionally biased region" description="Low complexity" evidence="2">
    <location>
        <begin position="1"/>
        <end position="11"/>
    </location>
</feature>
<feature type="coiled-coil region" evidence="1">
    <location>
        <begin position="198"/>
        <end position="225"/>
    </location>
</feature>
<accession>A0A1Z5K0E0</accession>
<evidence type="ECO:0000313" key="4">
    <source>
        <dbReference type="Proteomes" id="UP000198406"/>
    </source>
</evidence>
<organism evidence="3 4">
    <name type="scientific">Fistulifera solaris</name>
    <name type="common">Oleaginous diatom</name>
    <dbReference type="NCBI Taxonomy" id="1519565"/>
    <lineage>
        <taxon>Eukaryota</taxon>
        <taxon>Sar</taxon>
        <taxon>Stramenopiles</taxon>
        <taxon>Ochrophyta</taxon>
        <taxon>Bacillariophyta</taxon>
        <taxon>Bacillariophyceae</taxon>
        <taxon>Bacillariophycidae</taxon>
        <taxon>Naviculales</taxon>
        <taxon>Naviculaceae</taxon>
        <taxon>Fistulifera</taxon>
    </lineage>
</organism>
<dbReference type="OrthoDB" id="55626at2759"/>
<dbReference type="Proteomes" id="UP000198406">
    <property type="component" value="Unassembled WGS sequence"/>
</dbReference>
<feature type="compositionally biased region" description="Acidic residues" evidence="2">
    <location>
        <begin position="41"/>
        <end position="58"/>
    </location>
</feature>
<dbReference type="AlphaFoldDB" id="A0A1Z5K0E0"/>
<protein>
    <submittedName>
        <fullName evidence="3">Uncharacterized protein</fullName>
    </submittedName>
</protein>
<gene>
    <name evidence="3" type="ORF">FisN_19Hu093</name>
</gene>
<dbReference type="EMBL" id="BDSP01000137">
    <property type="protein sequence ID" value="GAX19518.1"/>
    <property type="molecule type" value="Genomic_DNA"/>
</dbReference>
<sequence length="319" mass="36247">MSDSDSSDSSSVDFGAPVRMGSPTHSKASKETGTTYNSYDDNSDDDSSFADTDTENESDVEKARNAFAKKKPANGEALPPGISDEAFMAFFAKDLKTDDLSVTHCTNKDHSCDLDSTDHLLKQHYDLMTKSLSDLNLSQHSLKSLGSFLDEIEEDLKGDDDIATDTFVVDDIKMKDASKVYKEEKKNKKDKVISTPEVNELMLKKQKRDQRLEKVRERIRLKEEKKQMEKYQVTELDMSEAGRRERCYEWYKRLSMPSKEEMKEKILSIPPSSGVTAEDIELLPWNTTERVVNPRKMHLLSVAKKSFRTTKANDPDDSD</sequence>
<keyword evidence="4" id="KW-1185">Reference proteome</keyword>
<dbReference type="InParanoid" id="A0A1Z5K0E0"/>
<evidence type="ECO:0000256" key="2">
    <source>
        <dbReference type="SAM" id="MobiDB-lite"/>
    </source>
</evidence>
<keyword evidence="1" id="KW-0175">Coiled coil</keyword>
<evidence type="ECO:0000256" key="1">
    <source>
        <dbReference type="SAM" id="Coils"/>
    </source>
</evidence>
<name>A0A1Z5K0E0_FISSO</name>
<reference evidence="3 4" key="1">
    <citation type="journal article" date="2015" name="Plant Cell">
        <title>Oil accumulation by the oleaginous diatom Fistulifera solaris as revealed by the genome and transcriptome.</title>
        <authorList>
            <person name="Tanaka T."/>
            <person name="Maeda Y."/>
            <person name="Veluchamy A."/>
            <person name="Tanaka M."/>
            <person name="Abida H."/>
            <person name="Marechal E."/>
            <person name="Bowler C."/>
            <person name="Muto M."/>
            <person name="Sunaga Y."/>
            <person name="Tanaka M."/>
            <person name="Yoshino T."/>
            <person name="Taniguchi T."/>
            <person name="Fukuda Y."/>
            <person name="Nemoto M."/>
            <person name="Matsumoto M."/>
            <person name="Wong P.S."/>
            <person name="Aburatani S."/>
            <person name="Fujibuchi W."/>
        </authorList>
    </citation>
    <scope>NUCLEOTIDE SEQUENCE [LARGE SCALE GENOMIC DNA]</scope>
    <source>
        <strain evidence="3 4">JPCC DA0580</strain>
    </source>
</reference>